<evidence type="ECO:0000313" key="3">
    <source>
        <dbReference type="Proteomes" id="UP000653797"/>
    </source>
</evidence>
<protein>
    <recommendedName>
        <fullName evidence="4">DUF2268 domain-containing protein</fullName>
    </recommendedName>
</protein>
<dbReference type="AlphaFoldDB" id="A0A927B773"/>
<evidence type="ECO:0000313" key="2">
    <source>
        <dbReference type="EMBL" id="MBD2756553.1"/>
    </source>
</evidence>
<evidence type="ECO:0000256" key="1">
    <source>
        <dbReference type="SAM" id="SignalP"/>
    </source>
</evidence>
<comment type="caution">
    <text evidence="2">The sequence shown here is derived from an EMBL/GenBank/DDBJ whole genome shotgun (WGS) entry which is preliminary data.</text>
</comment>
<dbReference type="Pfam" id="PF18958">
    <property type="entry name" value="DUF5700"/>
    <property type="match status" value="1"/>
</dbReference>
<dbReference type="Proteomes" id="UP000653797">
    <property type="component" value="Unassembled WGS sequence"/>
</dbReference>
<accession>A0A927B773</accession>
<dbReference type="InterPro" id="IPR043754">
    <property type="entry name" value="DUF5700"/>
</dbReference>
<keyword evidence="1" id="KW-0732">Signal</keyword>
<feature type="signal peptide" evidence="1">
    <location>
        <begin position="1"/>
        <end position="24"/>
    </location>
</feature>
<name>A0A927B773_9BACT</name>
<reference evidence="2" key="1">
    <citation type="submission" date="2020-09" db="EMBL/GenBank/DDBJ databases">
        <authorList>
            <person name="Kim M.K."/>
        </authorList>
    </citation>
    <scope>NUCLEOTIDE SEQUENCE</scope>
    <source>
        <strain evidence="2">BT704</strain>
    </source>
</reference>
<organism evidence="2 3">
    <name type="scientific">Spirosoma validum</name>
    <dbReference type="NCBI Taxonomy" id="2771355"/>
    <lineage>
        <taxon>Bacteria</taxon>
        <taxon>Pseudomonadati</taxon>
        <taxon>Bacteroidota</taxon>
        <taxon>Cytophagia</taxon>
        <taxon>Cytophagales</taxon>
        <taxon>Cytophagaceae</taxon>
        <taxon>Spirosoma</taxon>
    </lineage>
</organism>
<keyword evidence="3" id="KW-1185">Reference proteome</keyword>
<proteinExistence type="predicted"/>
<gene>
    <name evidence="2" type="ORF">IC230_26935</name>
</gene>
<dbReference type="EMBL" id="JACXAA010000013">
    <property type="protein sequence ID" value="MBD2756553.1"/>
    <property type="molecule type" value="Genomic_DNA"/>
</dbReference>
<feature type="chain" id="PRO_5036781942" description="DUF2268 domain-containing protein" evidence="1">
    <location>
        <begin position="25"/>
        <end position="368"/>
    </location>
</feature>
<dbReference type="RefSeq" id="WP_191042179.1">
    <property type="nucleotide sequence ID" value="NZ_JACXAA010000013.1"/>
</dbReference>
<evidence type="ECO:0008006" key="4">
    <source>
        <dbReference type="Google" id="ProtNLM"/>
    </source>
</evidence>
<sequence length="368" mass="40978">MKITLLFLVWLLAIGHLSRSQSLAAPEAKITIQLDFESAKAIIGLLTKTQVTDAELNQVAKLYGNQQLIAKVSSYDQTGTEAVSKQTLRELIETGTVNGKDPFEWKVVKTSLGAVQHMIGELETKGPFLDDVKRCLIPYCPPTTSPITARACFLVGGGALGFTIGDDDTFNVALHKIGTDYEGLVSLVTHELYHTVQQVGQRARKKGPLAGNLPKPVATTSMLLTNLWSEGTAQLVGDVTTSGKPTSFMQRQSEYQQNRQRMRQNFVLFESLLFSAYYDSTASEEQLYNVGFTTVFDQTAYYTGYRMAKEIETHKGKAVLATLINQSPLDFCRVYMQLYKEFPNQINFKFSSATEAILAKLEPWRDKI</sequence>